<evidence type="ECO:0000256" key="4">
    <source>
        <dbReference type="SAM" id="Phobius"/>
    </source>
</evidence>
<evidence type="ECO:0000313" key="7">
    <source>
        <dbReference type="WBParaSite" id="TCONS_00017203.p1"/>
    </source>
</evidence>
<dbReference type="Pfam" id="PF15665">
    <property type="entry name" value="FAM184"/>
    <property type="match status" value="1"/>
</dbReference>
<feature type="coiled-coil region" evidence="2">
    <location>
        <begin position="713"/>
        <end position="775"/>
    </location>
</feature>
<dbReference type="InterPro" id="IPR039478">
    <property type="entry name" value="FAM184A/B_N"/>
</dbReference>
<evidence type="ECO:0000256" key="1">
    <source>
        <dbReference type="ARBA" id="ARBA00023054"/>
    </source>
</evidence>
<protein>
    <submittedName>
        <fullName evidence="7">FAM184 domain-containing protein</fullName>
    </submittedName>
</protein>
<name>A0AAF5DTB7_STRER</name>
<keyword evidence="4" id="KW-0812">Transmembrane</keyword>
<dbReference type="PANTHER" id="PTHR18870">
    <property type="entry name" value="PROTEIN TAG-278-RELATED"/>
    <property type="match status" value="1"/>
</dbReference>
<dbReference type="Proteomes" id="UP000035681">
    <property type="component" value="Unplaced"/>
</dbReference>
<feature type="region of interest" description="Disordered" evidence="3">
    <location>
        <begin position="859"/>
        <end position="937"/>
    </location>
</feature>
<feature type="compositionally biased region" description="Low complexity" evidence="3">
    <location>
        <begin position="906"/>
        <end position="922"/>
    </location>
</feature>
<feature type="transmembrane region" description="Helical" evidence="4">
    <location>
        <begin position="1014"/>
        <end position="1043"/>
    </location>
</feature>
<reference evidence="7" key="1">
    <citation type="submission" date="2024-02" db="UniProtKB">
        <authorList>
            <consortium name="WormBaseParasite"/>
        </authorList>
    </citation>
    <scope>IDENTIFICATION</scope>
</reference>
<evidence type="ECO:0000256" key="3">
    <source>
        <dbReference type="SAM" id="MobiDB-lite"/>
    </source>
</evidence>
<dbReference type="AlphaFoldDB" id="A0AAF5DTB7"/>
<feature type="compositionally biased region" description="Low complexity" evidence="3">
    <location>
        <begin position="867"/>
        <end position="878"/>
    </location>
</feature>
<organism evidence="6 7">
    <name type="scientific">Strongyloides stercoralis</name>
    <name type="common">Threadworm</name>
    <dbReference type="NCBI Taxonomy" id="6248"/>
    <lineage>
        <taxon>Eukaryota</taxon>
        <taxon>Metazoa</taxon>
        <taxon>Ecdysozoa</taxon>
        <taxon>Nematoda</taxon>
        <taxon>Chromadorea</taxon>
        <taxon>Rhabditida</taxon>
        <taxon>Tylenchina</taxon>
        <taxon>Panagrolaimomorpha</taxon>
        <taxon>Strongyloidoidea</taxon>
        <taxon>Strongyloididae</taxon>
        <taxon>Strongyloides</taxon>
    </lineage>
</organism>
<keyword evidence="4" id="KW-0472">Membrane</keyword>
<accession>A0AAF5DTB7</accession>
<keyword evidence="4" id="KW-1133">Transmembrane helix</keyword>
<dbReference type="WBParaSite" id="TCONS_00017203.p1">
    <property type="protein sequence ID" value="TCONS_00017203.p1"/>
    <property type="gene ID" value="XLOC_011413"/>
</dbReference>
<feature type="compositionally biased region" description="Basic residues" evidence="3">
    <location>
        <begin position="49"/>
        <end position="61"/>
    </location>
</feature>
<feature type="compositionally biased region" description="Basic and acidic residues" evidence="3">
    <location>
        <begin position="879"/>
        <end position="892"/>
    </location>
</feature>
<feature type="domain" description="Protein FAM184A/B N-terminal" evidence="5">
    <location>
        <begin position="192"/>
        <end position="350"/>
    </location>
</feature>
<dbReference type="PANTHER" id="PTHR18870:SF9">
    <property type="entry name" value="PROTEIN TAG-278-RELATED"/>
    <property type="match status" value="1"/>
</dbReference>
<keyword evidence="1 2" id="KW-0175">Coiled coil</keyword>
<evidence type="ECO:0000259" key="5">
    <source>
        <dbReference type="Pfam" id="PF15665"/>
    </source>
</evidence>
<evidence type="ECO:0000313" key="6">
    <source>
        <dbReference type="Proteomes" id="UP000035681"/>
    </source>
</evidence>
<feature type="coiled-coil region" evidence="2">
    <location>
        <begin position="255"/>
        <end position="629"/>
    </location>
</feature>
<feature type="region of interest" description="Disordered" evidence="3">
    <location>
        <begin position="34"/>
        <end position="71"/>
    </location>
</feature>
<proteinExistence type="predicted"/>
<evidence type="ECO:0000256" key="2">
    <source>
        <dbReference type="SAM" id="Coils"/>
    </source>
</evidence>
<sequence>IKYKNNMYSEPENEDDYHLNVSLSHTSLRTISPLSHHGYDNNSTENHYKLRKSSKSPRSHKTAIVDPSPILPRLDSRPEIAAWPAPPQNNNLNILSTKKGSVIKTTSSSTKKPQILNKKIPQPVSPHSALSNTTTISSPGSIDKASMLNTSLSVKTEANNLCNESSQLYSILKVAACTGGNEKSFDSKLVKGRESELQRKIDSLEETLVEYERQKFSVIGSFSEYQERVAERERKLDAEYSRKIIALSEEVLSAKKDFEIRMKNFQALQEKFEREKECALEKLRKEHQKEIQLLEQRFSNSQLINLEQKYIIEIQRLEEERKCLKREKECLGNTFEIKLRRAQTLYETELTAAKMLYKRELEALRDHEEALKEELLARQEEYQDRIKEGEIKSKEIREKLNISGKKIDELISNIKKKDELIEELKFKVEQAKQMELSFINNCKERDQLGTLTKNHLQKLENEINENQKICTFLKNEKYELESKIKVQNEEIKNLKDKNNFLEIERNNLLSQSESQAEMQKSQLQAMEAVLESVTKEKEACKENYERELIKEKEASQEREFLMKKEFSLKLNKLEEQYSNLREKMVDCDDECLEKEQKMVTELETMMLENRKLREKIMNLEDQIDGKDCNKCDKFNRYECAVASMLRLTDDFNVGDDEERDNDNFNILFLRLETLVNKVEKLEKEIIKQPEKINTEKLDQEIQYDICQTEGEQKNENEKVIDEKDEKISKLEEKLLKNESEREHLSNDLTCALSEIENLKKQVKKIEGALQFEKSKKIQVSSSTGINIDSKQLNDILAGNIAELSHAKSESSIVKFVKVNSPEVDSENETITIMKTTIEEKDKEIQRLLELLKNSVQKNNVKEERKSSSSSDGSDTPSSLEKKISKDKKEKRTLQPGNEKFIDIRSKSPSANKNLKSSSNAGSIIDSQPLNDDKKKLYPNKTNLSRVKKDTITANNQDNKTEKRPAWKLCLYFFYYNHLIKLFRHIEINTYYINIVCHINMNNIQLTINDIIDTFVGSFLVIIIIGVLILLSILIINILILLWYCLKFLVKFITTPCYKISRFSKSNIYDNLNKYNENIDNKSSTLFYQLNCKKDLPYEETTYITMPTNFVSQKYLHKENHAVEKRNSIQFTIYTV</sequence>
<keyword evidence="6" id="KW-1185">Reference proteome</keyword>